<feature type="compositionally biased region" description="Basic and acidic residues" evidence="1">
    <location>
        <begin position="104"/>
        <end position="115"/>
    </location>
</feature>
<dbReference type="Proteomes" id="UP001303473">
    <property type="component" value="Unassembled WGS sequence"/>
</dbReference>
<comment type="caution">
    <text evidence="2">The sequence shown here is derived from an EMBL/GenBank/DDBJ whole genome shotgun (WGS) entry which is preliminary data.</text>
</comment>
<evidence type="ECO:0000256" key="1">
    <source>
        <dbReference type="SAM" id="MobiDB-lite"/>
    </source>
</evidence>
<evidence type="ECO:0000313" key="2">
    <source>
        <dbReference type="EMBL" id="KAK3936910.1"/>
    </source>
</evidence>
<feature type="region of interest" description="Disordered" evidence="1">
    <location>
        <begin position="95"/>
        <end position="115"/>
    </location>
</feature>
<dbReference type="AlphaFoldDB" id="A0AAN6N0F9"/>
<evidence type="ECO:0000313" key="3">
    <source>
        <dbReference type="Proteomes" id="UP001303473"/>
    </source>
</evidence>
<accession>A0AAN6N0F9</accession>
<dbReference type="EMBL" id="MU853869">
    <property type="protein sequence ID" value="KAK3936910.1"/>
    <property type="molecule type" value="Genomic_DNA"/>
</dbReference>
<evidence type="ECO:0008006" key="4">
    <source>
        <dbReference type="Google" id="ProtNLM"/>
    </source>
</evidence>
<proteinExistence type="predicted"/>
<keyword evidence="3" id="KW-1185">Reference proteome</keyword>
<sequence>MAGGPETSVSTASPRLTGNHECIFCGRRFTRKGTVWNCAERYLKKRKTDVPCPRPECKTKKIVLEDEMRFKNHAKVVHGIDLRLRIIIKVRTVETNPPLEESGEMSRLHDERLSS</sequence>
<name>A0AAN6N0F9_9PEZI</name>
<organism evidence="2 3">
    <name type="scientific">Diplogelasinospora grovesii</name>
    <dbReference type="NCBI Taxonomy" id="303347"/>
    <lineage>
        <taxon>Eukaryota</taxon>
        <taxon>Fungi</taxon>
        <taxon>Dikarya</taxon>
        <taxon>Ascomycota</taxon>
        <taxon>Pezizomycotina</taxon>
        <taxon>Sordariomycetes</taxon>
        <taxon>Sordariomycetidae</taxon>
        <taxon>Sordariales</taxon>
        <taxon>Diplogelasinosporaceae</taxon>
        <taxon>Diplogelasinospora</taxon>
    </lineage>
</organism>
<reference evidence="3" key="1">
    <citation type="journal article" date="2023" name="Mol. Phylogenet. Evol.">
        <title>Genome-scale phylogeny and comparative genomics of the fungal order Sordariales.</title>
        <authorList>
            <person name="Hensen N."/>
            <person name="Bonometti L."/>
            <person name="Westerberg I."/>
            <person name="Brannstrom I.O."/>
            <person name="Guillou S."/>
            <person name="Cros-Aarteil S."/>
            <person name="Calhoun S."/>
            <person name="Haridas S."/>
            <person name="Kuo A."/>
            <person name="Mondo S."/>
            <person name="Pangilinan J."/>
            <person name="Riley R."/>
            <person name="LaButti K."/>
            <person name="Andreopoulos B."/>
            <person name="Lipzen A."/>
            <person name="Chen C."/>
            <person name="Yan M."/>
            <person name="Daum C."/>
            <person name="Ng V."/>
            <person name="Clum A."/>
            <person name="Steindorff A."/>
            <person name="Ohm R.A."/>
            <person name="Martin F."/>
            <person name="Silar P."/>
            <person name="Natvig D.O."/>
            <person name="Lalanne C."/>
            <person name="Gautier V."/>
            <person name="Ament-Velasquez S.L."/>
            <person name="Kruys A."/>
            <person name="Hutchinson M.I."/>
            <person name="Powell A.J."/>
            <person name="Barry K."/>
            <person name="Miller A.N."/>
            <person name="Grigoriev I.V."/>
            <person name="Debuchy R."/>
            <person name="Gladieux P."/>
            <person name="Hiltunen Thoren M."/>
            <person name="Johannesson H."/>
        </authorList>
    </citation>
    <scope>NUCLEOTIDE SEQUENCE [LARGE SCALE GENOMIC DNA]</scope>
    <source>
        <strain evidence="3">CBS 340.73</strain>
    </source>
</reference>
<gene>
    <name evidence="2" type="ORF">QBC46DRAFT_394045</name>
</gene>
<protein>
    <recommendedName>
        <fullName evidence="4">C2H2-type domain-containing protein</fullName>
    </recommendedName>
</protein>